<gene>
    <name evidence="2" type="ORF">P171DRAFT_445949</name>
</gene>
<dbReference type="AlphaFoldDB" id="A0A9P4PBZ8"/>
<sequence length="154" mass="16596">MLLGGCRVRVRIGIVTAQSSFLFRALSAVLHDCKGSMQEREVEKFSSAYASPHPSVLTRRPLAVPLSCAFQGICPTNTDISSFEVGGLAFTYRLELGGPTELAGHAYHARSLTAAGNHMGITDPHASEFLFSRDSPKNPHRTIPGAQSFEPTPL</sequence>
<organism evidence="2 3">
    <name type="scientific">Karstenula rhodostoma CBS 690.94</name>
    <dbReference type="NCBI Taxonomy" id="1392251"/>
    <lineage>
        <taxon>Eukaryota</taxon>
        <taxon>Fungi</taxon>
        <taxon>Dikarya</taxon>
        <taxon>Ascomycota</taxon>
        <taxon>Pezizomycotina</taxon>
        <taxon>Dothideomycetes</taxon>
        <taxon>Pleosporomycetidae</taxon>
        <taxon>Pleosporales</taxon>
        <taxon>Massarineae</taxon>
        <taxon>Didymosphaeriaceae</taxon>
        <taxon>Karstenula</taxon>
    </lineage>
</organism>
<feature type="region of interest" description="Disordered" evidence="1">
    <location>
        <begin position="131"/>
        <end position="154"/>
    </location>
</feature>
<dbReference type="Proteomes" id="UP000799764">
    <property type="component" value="Unassembled WGS sequence"/>
</dbReference>
<evidence type="ECO:0000313" key="2">
    <source>
        <dbReference type="EMBL" id="KAF2442209.1"/>
    </source>
</evidence>
<dbReference type="EMBL" id="MU001504">
    <property type="protein sequence ID" value="KAF2442209.1"/>
    <property type="molecule type" value="Genomic_DNA"/>
</dbReference>
<evidence type="ECO:0000256" key="1">
    <source>
        <dbReference type="SAM" id="MobiDB-lite"/>
    </source>
</evidence>
<keyword evidence="3" id="KW-1185">Reference proteome</keyword>
<proteinExistence type="predicted"/>
<evidence type="ECO:0000313" key="3">
    <source>
        <dbReference type="Proteomes" id="UP000799764"/>
    </source>
</evidence>
<protein>
    <submittedName>
        <fullName evidence="2">Uncharacterized protein</fullName>
    </submittedName>
</protein>
<reference evidence="2" key="1">
    <citation type="journal article" date="2020" name="Stud. Mycol.">
        <title>101 Dothideomycetes genomes: a test case for predicting lifestyles and emergence of pathogens.</title>
        <authorList>
            <person name="Haridas S."/>
            <person name="Albert R."/>
            <person name="Binder M."/>
            <person name="Bloem J."/>
            <person name="Labutti K."/>
            <person name="Salamov A."/>
            <person name="Andreopoulos B."/>
            <person name="Baker S."/>
            <person name="Barry K."/>
            <person name="Bills G."/>
            <person name="Bluhm B."/>
            <person name="Cannon C."/>
            <person name="Castanera R."/>
            <person name="Culley D."/>
            <person name="Daum C."/>
            <person name="Ezra D."/>
            <person name="Gonzalez J."/>
            <person name="Henrissat B."/>
            <person name="Kuo A."/>
            <person name="Liang C."/>
            <person name="Lipzen A."/>
            <person name="Lutzoni F."/>
            <person name="Magnuson J."/>
            <person name="Mondo S."/>
            <person name="Nolan M."/>
            <person name="Ohm R."/>
            <person name="Pangilinan J."/>
            <person name="Park H.-J."/>
            <person name="Ramirez L."/>
            <person name="Alfaro M."/>
            <person name="Sun H."/>
            <person name="Tritt A."/>
            <person name="Yoshinaga Y."/>
            <person name="Zwiers L.-H."/>
            <person name="Turgeon B."/>
            <person name="Goodwin S."/>
            <person name="Spatafora J."/>
            <person name="Crous P."/>
            <person name="Grigoriev I."/>
        </authorList>
    </citation>
    <scope>NUCLEOTIDE SEQUENCE</scope>
    <source>
        <strain evidence="2">CBS 690.94</strain>
    </source>
</reference>
<name>A0A9P4PBZ8_9PLEO</name>
<dbReference type="OrthoDB" id="10427078at2759"/>
<accession>A0A9P4PBZ8</accession>
<comment type="caution">
    <text evidence="2">The sequence shown here is derived from an EMBL/GenBank/DDBJ whole genome shotgun (WGS) entry which is preliminary data.</text>
</comment>